<comment type="caution">
    <text evidence="18">The sequence shown here is derived from an EMBL/GenBank/DDBJ whole genome shotgun (WGS) entry which is preliminary data.</text>
</comment>
<name>A0A1F8GFT4_9BACT</name>
<keyword evidence="8 18" id="KW-0436">Ligase</keyword>
<evidence type="ECO:0000256" key="7">
    <source>
        <dbReference type="ARBA" id="ARBA00022555"/>
    </source>
</evidence>
<dbReference type="GO" id="GO:0005737">
    <property type="term" value="C:cytoplasm"/>
    <property type="evidence" value="ECO:0007669"/>
    <property type="project" value="UniProtKB-SubCell"/>
</dbReference>
<dbReference type="AlphaFoldDB" id="A0A1F8GFT4"/>
<dbReference type="SUPFAM" id="SSF50249">
    <property type="entry name" value="Nucleic acid-binding proteins"/>
    <property type="match status" value="1"/>
</dbReference>
<evidence type="ECO:0000256" key="1">
    <source>
        <dbReference type="ARBA" id="ARBA00003314"/>
    </source>
</evidence>
<dbReference type="PANTHER" id="PTHR11586">
    <property type="entry name" value="TRNA-AMINOACYLATION COFACTOR ARC1 FAMILY MEMBER"/>
    <property type="match status" value="1"/>
</dbReference>
<dbReference type="FunFam" id="2.40.50.140:FF:000042">
    <property type="entry name" value="Methionine--tRNA ligase"/>
    <property type="match status" value="1"/>
</dbReference>
<keyword evidence="9" id="KW-0547">Nucleotide-binding</keyword>
<evidence type="ECO:0000256" key="10">
    <source>
        <dbReference type="ARBA" id="ARBA00022840"/>
    </source>
</evidence>
<dbReference type="GO" id="GO:0000049">
    <property type="term" value="F:tRNA binding"/>
    <property type="evidence" value="ECO:0007669"/>
    <property type="project" value="UniProtKB-UniRule"/>
</dbReference>
<reference evidence="18 19" key="1">
    <citation type="journal article" date="2016" name="Nat. Commun.">
        <title>Thousands of microbial genomes shed light on interconnected biogeochemical processes in an aquifer system.</title>
        <authorList>
            <person name="Anantharaman K."/>
            <person name="Brown C.T."/>
            <person name="Hug L.A."/>
            <person name="Sharon I."/>
            <person name="Castelle C.J."/>
            <person name="Probst A.J."/>
            <person name="Thomas B.C."/>
            <person name="Singh A."/>
            <person name="Wilkins M.J."/>
            <person name="Karaoz U."/>
            <person name="Brodie E.L."/>
            <person name="Williams K.H."/>
            <person name="Hubbard S.S."/>
            <person name="Banfield J.F."/>
        </authorList>
    </citation>
    <scope>NUCLEOTIDE SEQUENCE [LARGE SCALE GENOMIC DNA]</scope>
</reference>
<dbReference type="EC" id="6.1.1.10" evidence="4"/>
<keyword evidence="7 16" id="KW-0820">tRNA-binding</keyword>
<dbReference type="InterPro" id="IPR004495">
    <property type="entry name" value="Met-tRNA-synth_bsu_C"/>
</dbReference>
<keyword evidence="10" id="KW-0067">ATP-binding</keyword>
<evidence type="ECO:0000259" key="17">
    <source>
        <dbReference type="PROSITE" id="PS50886"/>
    </source>
</evidence>
<evidence type="ECO:0000313" key="19">
    <source>
        <dbReference type="Proteomes" id="UP000178227"/>
    </source>
</evidence>
<feature type="domain" description="TRNA-binding" evidence="17">
    <location>
        <begin position="6"/>
        <end position="106"/>
    </location>
</feature>
<dbReference type="NCBIfam" id="TIGR00399">
    <property type="entry name" value="metG_C_term"/>
    <property type="match status" value="1"/>
</dbReference>
<comment type="function">
    <text evidence="1">Is required not only for elongation of protein synthesis but also for the initiation of all mRNA translation through initiator tRNA(fMet) aminoacylation.</text>
</comment>
<evidence type="ECO:0000256" key="8">
    <source>
        <dbReference type="ARBA" id="ARBA00022598"/>
    </source>
</evidence>
<comment type="catalytic activity">
    <reaction evidence="15">
        <text>tRNA(Met) + L-methionine + ATP = L-methionyl-tRNA(Met) + AMP + diphosphate</text>
        <dbReference type="Rhea" id="RHEA:13481"/>
        <dbReference type="Rhea" id="RHEA-COMP:9667"/>
        <dbReference type="Rhea" id="RHEA-COMP:9698"/>
        <dbReference type="ChEBI" id="CHEBI:30616"/>
        <dbReference type="ChEBI" id="CHEBI:33019"/>
        <dbReference type="ChEBI" id="CHEBI:57844"/>
        <dbReference type="ChEBI" id="CHEBI:78442"/>
        <dbReference type="ChEBI" id="CHEBI:78530"/>
        <dbReference type="ChEBI" id="CHEBI:456215"/>
        <dbReference type="EC" id="6.1.1.10"/>
    </reaction>
</comment>
<dbReference type="GO" id="GO:0006431">
    <property type="term" value="P:methionyl-tRNA aminoacylation"/>
    <property type="evidence" value="ECO:0007669"/>
    <property type="project" value="InterPro"/>
</dbReference>
<evidence type="ECO:0000256" key="12">
    <source>
        <dbReference type="ARBA" id="ARBA00022917"/>
    </source>
</evidence>
<dbReference type="PROSITE" id="PS50886">
    <property type="entry name" value="TRBD"/>
    <property type="match status" value="1"/>
</dbReference>
<evidence type="ECO:0000256" key="4">
    <source>
        <dbReference type="ARBA" id="ARBA00012838"/>
    </source>
</evidence>
<organism evidence="18 19">
    <name type="scientific">Candidatus Yanofskybacteria bacterium RIFCSPLOWO2_01_FULL_42_49</name>
    <dbReference type="NCBI Taxonomy" id="1802694"/>
    <lineage>
        <taxon>Bacteria</taxon>
        <taxon>Candidatus Yanofskyibacteriota</taxon>
    </lineage>
</organism>
<dbReference type="PANTHER" id="PTHR11586:SF37">
    <property type="entry name" value="TRNA-BINDING DOMAIN-CONTAINING PROTEIN"/>
    <property type="match status" value="1"/>
</dbReference>
<evidence type="ECO:0000256" key="13">
    <source>
        <dbReference type="ARBA" id="ARBA00023146"/>
    </source>
</evidence>
<evidence type="ECO:0000256" key="6">
    <source>
        <dbReference type="ARBA" id="ARBA00022490"/>
    </source>
</evidence>
<proteinExistence type="predicted"/>
<comment type="subcellular location">
    <subcellularLocation>
        <location evidence="2">Cytoplasm</location>
    </subcellularLocation>
</comment>
<protein>
    <recommendedName>
        <fullName evidence="5">Methionine--tRNA ligase</fullName>
        <ecNumber evidence="4">6.1.1.10</ecNumber>
    </recommendedName>
    <alternativeName>
        <fullName evidence="14">Methionyl-tRNA synthetase</fullName>
    </alternativeName>
</protein>
<evidence type="ECO:0000256" key="16">
    <source>
        <dbReference type="PROSITE-ProRule" id="PRU00209"/>
    </source>
</evidence>
<dbReference type="GO" id="GO:0004825">
    <property type="term" value="F:methionine-tRNA ligase activity"/>
    <property type="evidence" value="ECO:0007669"/>
    <property type="project" value="UniProtKB-EC"/>
</dbReference>
<evidence type="ECO:0000256" key="9">
    <source>
        <dbReference type="ARBA" id="ARBA00022741"/>
    </source>
</evidence>
<evidence type="ECO:0000256" key="5">
    <source>
        <dbReference type="ARBA" id="ARBA00018753"/>
    </source>
</evidence>
<evidence type="ECO:0000256" key="3">
    <source>
        <dbReference type="ARBA" id="ARBA00011738"/>
    </source>
</evidence>
<dbReference type="InterPro" id="IPR002547">
    <property type="entry name" value="tRNA-bd_dom"/>
</dbReference>
<dbReference type="GO" id="GO:0005524">
    <property type="term" value="F:ATP binding"/>
    <property type="evidence" value="ECO:0007669"/>
    <property type="project" value="UniProtKB-KW"/>
</dbReference>
<keyword evidence="11 16" id="KW-0694">RNA-binding</keyword>
<dbReference type="Pfam" id="PF01588">
    <property type="entry name" value="tRNA_bind"/>
    <property type="match status" value="1"/>
</dbReference>
<dbReference type="InterPro" id="IPR051270">
    <property type="entry name" value="Tyrosine-tRNA_ligase_regulator"/>
</dbReference>
<keyword evidence="12" id="KW-0648">Protein biosynthesis</keyword>
<evidence type="ECO:0000256" key="11">
    <source>
        <dbReference type="ARBA" id="ARBA00022884"/>
    </source>
</evidence>
<evidence type="ECO:0000256" key="14">
    <source>
        <dbReference type="ARBA" id="ARBA00030904"/>
    </source>
</evidence>
<comment type="subunit">
    <text evidence="3">Homodimer.</text>
</comment>
<dbReference type="Gene3D" id="2.40.50.140">
    <property type="entry name" value="Nucleic acid-binding proteins"/>
    <property type="match status" value="1"/>
</dbReference>
<sequence>MITIDDFKKIELKTAKILEAERVERSDKLIKLKVDLGQEQRQIIAGIGSIYTPEILIGKQIVVVANLEPRKLMGLESQGMLLAASDEMGPVLVIPESEVEPGSECR</sequence>
<gene>
    <name evidence="18" type="ORF">A2918_00695</name>
</gene>
<evidence type="ECO:0000313" key="18">
    <source>
        <dbReference type="EMBL" id="OGN23576.1"/>
    </source>
</evidence>
<keyword evidence="6" id="KW-0963">Cytoplasm</keyword>
<dbReference type="InterPro" id="IPR012340">
    <property type="entry name" value="NA-bd_OB-fold"/>
</dbReference>
<accession>A0A1F8GFT4</accession>
<evidence type="ECO:0000256" key="2">
    <source>
        <dbReference type="ARBA" id="ARBA00004496"/>
    </source>
</evidence>
<keyword evidence="13" id="KW-0030">Aminoacyl-tRNA synthetase</keyword>
<dbReference type="CDD" id="cd02800">
    <property type="entry name" value="tRNA_bind_EcMetRS_like"/>
    <property type="match status" value="1"/>
</dbReference>
<dbReference type="Proteomes" id="UP000178227">
    <property type="component" value="Unassembled WGS sequence"/>
</dbReference>
<dbReference type="STRING" id="1802694.A2918_00695"/>
<dbReference type="EMBL" id="MGKI01000001">
    <property type="protein sequence ID" value="OGN23576.1"/>
    <property type="molecule type" value="Genomic_DNA"/>
</dbReference>
<evidence type="ECO:0000256" key="15">
    <source>
        <dbReference type="ARBA" id="ARBA00047364"/>
    </source>
</evidence>